<dbReference type="AlphaFoldDB" id="A0AAD7QT94"/>
<dbReference type="RefSeq" id="XP_056044518.1">
    <property type="nucleotide sequence ID" value="XM_056189222.1"/>
</dbReference>
<dbReference type="GeneID" id="80884388"/>
<name>A0AAD7QT94_9ASCO</name>
<dbReference type="Pfam" id="PF01266">
    <property type="entry name" value="DAO"/>
    <property type="match status" value="1"/>
</dbReference>
<dbReference type="InterPro" id="IPR006076">
    <property type="entry name" value="FAD-dep_OxRdtase"/>
</dbReference>
<evidence type="ECO:0000259" key="1">
    <source>
        <dbReference type="Pfam" id="PF01266"/>
    </source>
</evidence>
<accession>A0AAD7QT94</accession>
<organism evidence="2 3">
    <name type="scientific">Lipomyces tetrasporus</name>
    <dbReference type="NCBI Taxonomy" id="54092"/>
    <lineage>
        <taxon>Eukaryota</taxon>
        <taxon>Fungi</taxon>
        <taxon>Dikarya</taxon>
        <taxon>Ascomycota</taxon>
        <taxon>Saccharomycotina</taxon>
        <taxon>Lipomycetes</taxon>
        <taxon>Lipomycetales</taxon>
        <taxon>Lipomycetaceae</taxon>
        <taxon>Lipomyces</taxon>
    </lineage>
</organism>
<proteinExistence type="predicted"/>
<sequence length="548" mass="60418">MPSGPELTPSASRLSAWLDPPTKFAMFRTTSELPARADLVIIGSSFSGASVAYHALKAYPGLSIVMLEAGDACEGASGRNGGHLRPDFYTYTSKIATKYGPEEAVRLSKFERDNFEAVKRLIKEAGVDCETGHAGETWQVFLSQEELDEGLRELTMMRDLGGDVHDVKVYMRHEAVKVTGIQGCFGAIVSPGSPISPTKLVSHLIEQSLIRGLNLQTHTRVLRVALNQSNGAAPFSAGSNTTSDSESDEFERVDMNSLRIFPKKLSYLHKITTSRGTVLANKVVHATNGYIDTLLSMSSDVPGATNSRNSAVLVTPVRGHAVEVAPVGNRRKLSLDPNHNITTMDFHRGWEYLIQRPNGNFVLGGGRQFGMGNDTESLNNKTTLETEIEGSLDLFVRYFFTQTLCFDNAHYLAPPKTVFGDRGTNGDYSVDYKIVKQWTGTMGFSADDFPLVGKVPSGQEYCIVGFNGRGMPRIFLAAKALVRMILLEDEGYRYDCQYSSTIGSLPSNRIERKMDAAEYAYMPQCFDVTEERLTRMINLARLHNEAQL</sequence>
<comment type="caution">
    <text evidence="2">The sequence shown here is derived from an EMBL/GenBank/DDBJ whole genome shotgun (WGS) entry which is preliminary data.</text>
</comment>
<dbReference type="Proteomes" id="UP001217417">
    <property type="component" value="Unassembled WGS sequence"/>
</dbReference>
<evidence type="ECO:0000313" key="2">
    <source>
        <dbReference type="EMBL" id="KAJ8101068.1"/>
    </source>
</evidence>
<dbReference type="Gene3D" id="3.50.50.60">
    <property type="entry name" value="FAD/NAD(P)-binding domain"/>
    <property type="match status" value="3"/>
</dbReference>
<dbReference type="Gene3D" id="3.30.9.10">
    <property type="entry name" value="D-Amino Acid Oxidase, subunit A, domain 2"/>
    <property type="match status" value="3"/>
</dbReference>
<dbReference type="SUPFAM" id="SSF51905">
    <property type="entry name" value="FAD/NAD(P)-binding domain"/>
    <property type="match status" value="1"/>
</dbReference>
<protein>
    <submittedName>
        <fullName evidence="2">FAD dependent oxidoreductase</fullName>
    </submittedName>
</protein>
<feature type="domain" description="FAD dependent oxidoreductase" evidence="1">
    <location>
        <begin position="38"/>
        <end position="483"/>
    </location>
</feature>
<dbReference type="EMBL" id="JARPMG010000004">
    <property type="protein sequence ID" value="KAJ8101068.1"/>
    <property type="molecule type" value="Genomic_DNA"/>
</dbReference>
<dbReference type="GO" id="GO:0005737">
    <property type="term" value="C:cytoplasm"/>
    <property type="evidence" value="ECO:0007669"/>
    <property type="project" value="TreeGrafter"/>
</dbReference>
<dbReference type="InterPro" id="IPR036188">
    <property type="entry name" value="FAD/NAD-bd_sf"/>
</dbReference>
<evidence type="ECO:0000313" key="3">
    <source>
        <dbReference type="Proteomes" id="UP001217417"/>
    </source>
</evidence>
<dbReference type="PANTHER" id="PTHR13847:SF260">
    <property type="entry name" value="FAD DEPENDENT OXIDOREDUCTASE DOMAIN-CONTAINING PROTEIN"/>
    <property type="match status" value="1"/>
</dbReference>
<keyword evidence="3" id="KW-1185">Reference proteome</keyword>
<gene>
    <name evidence="2" type="ORF">POJ06DRAFT_267233</name>
</gene>
<reference evidence="2" key="1">
    <citation type="submission" date="2023-03" db="EMBL/GenBank/DDBJ databases">
        <title>Near-Complete genome sequence of Lipomyces tetrasporous NRRL Y-64009, an oleaginous yeast capable of growing on lignocellulosic hydrolysates.</title>
        <authorList>
            <consortium name="Lawrence Berkeley National Laboratory"/>
            <person name="Jagtap S.S."/>
            <person name="Liu J.-J."/>
            <person name="Walukiewicz H.E."/>
            <person name="Pangilinan J."/>
            <person name="Lipzen A."/>
            <person name="Ahrendt S."/>
            <person name="Koriabine M."/>
            <person name="Cobaugh K."/>
            <person name="Salamov A."/>
            <person name="Yoshinaga Y."/>
            <person name="Ng V."/>
            <person name="Daum C."/>
            <person name="Grigoriev I.V."/>
            <person name="Slininger P.J."/>
            <person name="Dien B.S."/>
            <person name="Jin Y.-S."/>
            <person name="Rao C.V."/>
        </authorList>
    </citation>
    <scope>NUCLEOTIDE SEQUENCE</scope>
    <source>
        <strain evidence="2">NRRL Y-64009</strain>
    </source>
</reference>
<dbReference type="PANTHER" id="PTHR13847">
    <property type="entry name" value="SARCOSINE DEHYDROGENASE-RELATED"/>
    <property type="match status" value="1"/>
</dbReference>